<proteinExistence type="predicted"/>
<evidence type="ECO:0000313" key="3">
    <source>
        <dbReference type="Proteomes" id="UP000288028"/>
    </source>
</evidence>
<accession>A0A430B8P6</accession>
<evidence type="ECO:0000259" key="1">
    <source>
        <dbReference type="PROSITE" id="PS51186"/>
    </source>
</evidence>
<protein>
    <recommendedName>
        <fullName evidence="1">N-acetyltransferase domain-containing protein</fullName>
    </recommendedName>
</protein>
<dbReference type="AlphaFoldDB" id="A0A430B8P6"/>
<dbReference type="InterPro" id="IPR016181">
    <property type="entry name" value="Acyl_CoA_acyltransferase"/>
</dbReference>
<dbReference type="Gene3D" id="3.40.630.30">
    <property type="match status" value="1"/>
</dbReference>
<organism evidence="2 3">
    <name type="scientific">Vagococcus carniphilus</name>
    <dbReference type="NCBI Taxonomy" id="218144"/>
    <lineage>
        <taxon>Bacteria</taxon>
        <taxon>Bacillati</taxon>
        <taxon>Bacillota</taxon>
        <taxon>Bacilli</taxon>
        <taxon>Lactobacillales</taxon>
        <taxon>Enterococcaceae</taxon>
        <taxon>Vagococcus</taxon>
    </lineage>
</organism>
<dbReference type="SUPFAM" id="SSF55729">
    <property type="entry name" value="Acyl-CoA N-acyltransferases (Nat)"/>
    <property type="match status" value="1"/>
</dbReference>
<dbReference type="OrthoDB" id="1689703at2"/>
<dbReference type="InterPro" id="IPR000182">
    <property type="entry name" value="GNAT_dom"/>
</dbReference>
<evidence type="ECO:0000313" key="2">
    <source>
        <dbReference type="EMBL" id="RSU16669.1"/>
    </source>
</evidence>
<keyword evidence="3" id="KW-1185">Reference proteome</keyword>
<feature type="domain" description="N-acetyltransferase" evidence="1">
    <location>
        <begin position="109"/>
        <end position="246"/>
    </location>
</feature>
<dbReference type="GO" id="GO:0016747">
    <property type="term" value="F:acyltransferase activity, transferring groups other than amino-acyl groups"/>
    <property type="evidence" value="ECO:0007669"/>
    <property type="project" value="InterPro"/>
</dbReference>
<dbReference type="GeneID" id="95579979"/>
<dbReference type="Pfam" id="PF00583">
    <property type="entry name" value="Acetyltransf_1"/>
    <property type="match status" value="1"/>
</dbReference>
<dbReference type="RefSeq" id="WP_126790726.1">
    <property type="nucleotide sequence ID" value="NZ_CP060720.1"/>
</dbReference>
<sequence length="246" mass="28085">MYKSLLEKQFEIDFNVNEIPIENNLFVTSNSSKNSRYWARNKADIVCYKDILLVRTNNEKLTEELQSTFSNTNSEWFLEMKNVNKLSSVLEKYNLKIERLAPFFIPNELIIADNFDLPIKFFNQLDILDFKSNPNITEAFCYSNEDPDQLGIGYYNNSELVAICGANKNGKYTWEIGIEILDNTFRGKGIATTLVKLLIAKIQSENSEIIPVYSTSFSHVSSMNVAISAGLKLGWTEIIISENNSL</sequence>
<dbReference type="Proteomes" id="UP000288028">
    <property type="component" value="Unassembled WGS sequence"/>
</dbReference>
<name>A0A430B8P6_9ENTE</name>
<dbReference type="PROSITE" id="PS51186">
    <property type="entry name" value="GNAT"/>
    <property type="match status" value="1"/>
</dbReference>
<dbReference type="EMBL" id="NGKB01000001">
    <property type="protein sequence ID" value="RSU16669.1"/>
    <property type="molecule type" value="Genomic_DNA"/>
</dbReference>
<reference evidence="2 3" key="1">
    <citation type="submission" date="2017-05" db="EMBL/GenBank/DDBJ databases">
        <title>Vagococcus spp. assemblies.</title>
        <authorList>
            <person name="Gulvik C.A."/>
        </authorList>
    </citation>
    <scope>NUCLEOTIDE SEQUENCE [LARGE SCALE GENOMIC DNA]</scope>
    <source>
        <strain evidence="2 3">SS1714</strain>
    </source>
</reference>
<gene>
    <name evidence="2" type="ORF">CBF28_00345</name>
</gene>
<comment type="caution">
    <text evidence="2">The sequence shown here is derived from an EMBL/GenBank/DDBJ whole genome shotgun (WGS) entry which is preliminary data.</text>
</comment>